<sequence length="295" mass="33195">MKLNQKEKLRTIAILLILFASFPLVGESQQRFPTKLKTSLNAFSFNGPLMKGEMNLDDLLDYCATNQFDAVDITAYYFPGYPEVPSDEYLYHIKQKAFLLGLEISGTGVRNDFSDPDPVVRKASVELVKSWILAAEKLGAPVIRVFSGTADVSTIPREKVVDYMVADLKECAEFGEAHGVIVAIQNHHDFLKTADETIEIINRVNSDWFGLILDIGSFRNDAYQEIEKAIPYAVSWQLKENLYVNGIEQKTDVDKVMALIKKSGYRGYIPLETLGAGDPKVKVKLFLEEIREAMK</sequence>
<dbReference type="RefSeq" id="WP_092894121.1">
    <property type="nucleotide sequence ID" value="NZ_FOKK01000001.1"/>
</dbReference>
<proteinExistence type="predicted"/>
<dbReference type="InterPro" id="IPR013022">
    <property type="entry name" value="Xyl_isomerase-like_TIM-brl"/>
</dbReference>
<dbReference type="OrthoDB" id="127797at2"/>
<organism evidence="2 3">
    <name type="scientific">Algoriphagus aquimarinus</name>
    <dbReference type="NCBI Taxonomy" id="237018"/>
    <lineage>
        <taxon>Bacteria</taxon>
        <taxon>Pseudomonadati</taxon>
        <taxon>Bacteroidota</taxon>
        <taxon>Cytophagia</taxon>
        <taxon>Cytophagales</taxon>
        <taxon>Cyclobacteriaceae</taxon>
        <taxon>Algoriphagus</taxon>
    </lineage>
</organism>
<dbReference type="Pfam" id="PF01261">
    <property type="entry name" value="AP_endonuc_2"/>
    <property type="match status" value="1"/>
</dbReference>
<dbReference type="EMBL" id="FOKK01000001">
    <property type="protein sequence ID" value="SFA71115.1"/>
    <property type="molecule type" value="Genomic_DNA"/>
</dbReference>
<keyword evidence="3" id="KW-1185">Reference proteome</keyword>
<dbReference type="Gene3D" id="3.20.20.150">
    <property type="entry name" value="Divalent-metal-dependent TIM barrel enzymes"/>
    <property type="match status" value="1"/>
</dbReference>
<dbReference type="GO" id="GO:0016853">
    <property type="term" value="F:isomerase activity"/>
    <property type="evidence" value="ECO:0007669"/>
    <property type="project" value="UniProtKB-KW"/>
</dbReference>
<dbReference type="Proteomes" id="UP000198790">
    <property type="component" value="Unassembled WGS sequence"/>
</dbReference>
<keyword evidence="2" id="KW-0413">Isomerase</keyword>
<dbReference type="AlphaFoldDB" id="A0A1I0V471"/>
<dbReference type="PANTHER" id="PTHR12110">
    <property type="entry name" value="HYDROXYPYRUVATE ISOMERASE"/>
    <property type="match status" value="1"/>
</dbReference>
<evidence type="ECO:0000313" key="2">
    <source>
        <dbReference type="EMBL" id="SFA71115.1"/>
    </source>
</evidence>
<dbReference type="SUPFAM" id="SSF51658">
    <property type="entry name" value="Xylose isomerase-like"/>
    <property type="match status" value="1"/>
</dbReference>
<evidence type="ECO:0000259" key="1">
    <source>
        <dbReference type="Pfam" id="PF01261"/>
    </source>
</evidence>
<accession>A0A1I0V471</accession>
<reference evidence="2 3" key="1">
    <citation type="submission" date="2016-10" db="EMBL/GenBank/DDBJ databases">
        <authorList>
            <person name="de Groot N.N."/>
        </authorList>
    </citation>
    <scope>NUCLEOTIDE SEQUENCE [LARGE SCALE GENOMIC DNA]</scope>
    <source>
        <strain evidence="2 3">DSM 23399</strain>
    </source>
</reference>
<dbReference type="PANTHER" id="PTHR12110:SF53">
    <property type="entry name" value="BLR5974 PROTEIN"/>
    <property type="match status" value="1"/>
</dbReference>
<dbReference type="InterPro" id="IPR050312">
    <property type="entry name" value="IolE/XylAMocC-like"/>
</dbReference>
<dbReference type="InterPro" id="IPR036237">
    <property type="entry name" value="Xyl_isomerase-like_sf"/>
</dbReference>
<protein>
    <submittedName>
        <fullName evidence="2">Sugar phosphate isomerase/epimerase</fullName>
    </submittedName>
</protein>
<feature type="domain" description="Xylose isomerase-like TIM barrel" evidence="1">
    <location>
        <begin position="61"/>
        <end position="277"/>
    </location>
</feature>
<evidence type="ECO:0000313" key="3">
    <source>
        <dbReference type="Proteomes" id="UP000198790"/>
    </source>
</evidence>
<name>A0A1I0V471_9BACT</name>
<gene>
    <name evidence="2" type="ORF">SAMN04489723_1012</name>
</gene>
<dbReference type="STRING" id="237018.SAMN04489723_1012"/>